<dbReference type="OrthoDB" id="5191928at2"/>
<accession>A0A543NZR9</accession>
<dbReference type="Pfam" id="PF20398">
    <property type="entry name" value="DUF6691"/>
    <property type="match status" value="1"/>
</dbReference>
<evidence type="ECO:0000256" key="1">
    <source>
        <dbReference type="SAM" id="MobiDB-lite"/>
    </source>
</evidence>
<dbReference type="Proteomes" id="UP000319865">
    <property type="component" value="Unassembled WGS sequence"/>
</dbReference>
<keyword evidence="4" id="KW-1185">Reference proteome</keyword>
<evidence type="ECO:0000313" key="4">
    <source>
        <dbReference type="Proteomes" id="UP000319865"/>
    </source>
</evidence>
<keyword evidence="2" id="KW-0812">Transmembrane</keyword>
<keyword evidence="2" id="KW-0472">Membrane</keyword>
<dbReference type="AlphaFoldDB" id="A0A543NZR9"/>
<feature type="region of interest" description="Disordered" evidence="1">
    <location>
        <begin position="134"/>
        <end position="153"/>
    </location>
</feature>
<feature type="transmembrane region" description="Helical" evidence="2">
    <location>
        <begin position="40"/>
        <end position="63"/>
    </location>
</feature>
<dbReference type="RefSeq" id="WP_142027306.1">
    <property type="nucleotide sequence ID" value="NZ_VFQE01000002.1"/>
</dbReference>
<feature type="transmembrane region" description="Helical" evidence="2">
    <location>
        <begin position="111"/>
        <end position="128"/>
    </location>
</feature>
<proteinExistence type="predicted"/>
<dbReference type="EMBL" id="VFQE01000002">
    <property type="protein sequence ID" value="TQN37324.1"/>
    <property type="molecule type" value="Genomic_DNA"/>
</dbReference>
<feature type="transmembrane region" description="Helical" evidence="2">
    <location>
        <begin position="84"/>
        <end position="105"/>
    </location>
</feature>
<comment type="caution">
    <text evidence="3">The sequence shown here is derived from an EMBL/GenBank/DDBJ whole genome shotgun (WGS) entry which is preliminary data.</text>
</comment>
<keyword evidence="2" id="KW-1133">Transmembrane helix</keyword>
<name>A0A543NZR9_9ACTN</name>
<evidence type="ECO:0000256" key="2">
    <source>
        <dbReference type="SAM" id="Phobius"/>
    </source>
</evidence>
<reference evidence="3 4" key="1">
    <citation type="submission" date="2019-06" db="EMBL/GenBank/DDBJ databases">
        <title>Sequencing the genomes of 1000 actinobacteria strains.</title>
        <authorList>
            <person name="Klenk H.-P."/>
        </authorList>
    </citation>
    <scope>NUCLEOTIDE SEQUENCE [LARGE SCALE GENOMIC DNA]</scope>
    <source>
        <strain evidence="3 4">DSM 46837</strain>
    </source>
</reference>
<dbReference type="InterPro" id="IPR046513">
    <property type="entry name" value="DUF6691"/>
</dbReference>
<sequence>MTRGLRWSVLAVGAAFGFLLTVSGLGDYDTIHHGLLLENPYIFLMMGSAMAVAFVGLAVLRRLGRTRYAGPLTLPHARVERRHVYGGAVFGVGFGVGATCPGITVVMTTTGGLYGLVVLVGLLGGLWLRGRVERRQRQPPSTEPTPPVAVVRP</sequence>
<evidence type="ECO:0000313" key="3">
    <source>
        <dbReference type="EMBL" id="TQN37324.1"/>
    </source>
</evidence>
<organism evidence="3 4">
    <name type="scientific">Blastococcus colisei</name>
    <dbReference type="NCBI Taxonomy" id="1564162"/>
    <lineage>
        <taxon>Bacteria</taxon>
        <taxon>Bacillati</taxon>
        <taxon>Actinomycetota</taxon>
        <taxon>Actinomycetes</taxon>
        <taxon>Geodermatophilales</taxon>
        <taxon>Geodermatophilaceae</taxon>
        <taxon>Blastococcus</taxon>
    </lineage>
</organism>
<gene>
    <name evidence="3" type="ORF">FHU33_3970</name>
</gene>
<protein>
    <submittedName>
        <fullName evidence="3">Uncharacterized protein</fullName>
    </submittedName>
</protein>